<comment type="subunit">
    <text evidence="4">Homohexamer; trimer of dimers.</text>
</comment>
<dbReference type="InterPro" id="IPR016181">
    <property type="entry name" value="Acyl_CoA_acyltransferase"/>
</dbReference>
<dbReference type="PANTHER" id="PTHR37817:SF1">
    <property type="entry name" value="N-ACETYLTRANSFERASE EIS"/>
    <property type="match status" value="1"/>
</dbReference>
<protein>
    <submittedName>
        <fullName evidence="6">Predicted acetyltransferase</fullName>
    </submittedName>
</protein>
<feature type="binding site" evidence="4">
    <location>
        <begin position="83"/>
        <end position="85"/>
    </location>
    <ligand>
        <name>acetyl-CoA</name>
        <dbReference type="ChEBI" id="CHEBI:57288"/>
    </ligand>
</feature>
<keyword evidence="3 4" id="KW-0012">Acyltransferase</keyword>
<dbReference type="AlphaFoldDB" id="A0A1I3JH67"/>
<dbReference type="HAMAP" id="MF_01812">
    <property type="entry name" value="Eis"/>
    <property type="match status" value="1"/>
</dbReference>
<dbReference type="GO" id="GO:0030649">
    <property type="term" value="P:aminoglycoside antibiotic catabolic process"/>
    <property type="evidence" value="ECO:0007669"/>
    <property type="project" value="TreeGrafter"/>
</dbReference>
<evidence type="ECO:0000256" key="1">
    <source>
        <dbReference type="ARBA" id="ARBA00009213"/>
    </source>
</evidence>
<evidence type="ECO:0000313" key="7">
    <source>
        <dbReference type="Proteomes" id="UP000199025"/>
    </source>
</evidence>
<dbReference type="GO" id="GO:0034069">
    <property type="term" value="F:aminoglycoside N-acetyltransferase activity"/>
    <property type="evidence" value="ECO:0007669"/>
    <property type="project" value="TreeGrafter"/>
</dbReference>
<dbReference type="InterPro" id="IPR000182">
    <property type="entry name" value="GNAT_dom"/>
</dbReference>
<keyword evidence="7" id="KW-1185">Reference proteome</keyword>
<dbReference type="InterPro" id="IPR051554">
    <property type="entry name" value="Acetyltransferase_Eis"/>
</dbReference>
<organism evidence="6 7">
    <name type="scientific">Amycolatopsis sacchari</name>
    <dbReference type="NCBI Taxonomy" id="115433"/>
    <lineage>
        <taxon>Bacteria</taxon>
        <taxon>Bacillati</taxon>
        <taxon>Actinomycetota</taxon>
        <taxon>Actinomycetes</taxon>
        <taxon>Pseudonocardiales</taxon>
        <taxon>Pseudonocardiaceae</taxon>
        <taxon>Amycolatopsis</taxon>
    </lineage>
</organism>
<dbReference type="PROSITE" id="PS51186">
    <property type="entry name" value="GNAT"/>
    <property type="match status" value="1"/>
</dbReference>
<dbReference type="OrthoDB" id="8399956at2"/>
<comment type="similarity">
    <text evidence="1 4">Belongs to the acetyltransferase Eis family.</text>
</comment>
<dbReference type="InterPro" id="IPR041380">
    <property type="entry name" value="Acetyltransf_17"/>
</dbReference>
<name>A0A1I3JH67_9PSEU</name>
<feature type="domain" description="N-acetyltransferase" evidence="5">
    <location>
        <begin position="4"/>
        <end position="152"/>
    </location>
</feature>
<dbReference type="NCBIfam" id="NF002367">
    <property type="entry name" value="PRK01346.1-4"/>
    <property type="match status" value="1"/>
</dbReference>
<feature type="binding site" evidence="4">
    <location>
        <begin position="119"/>
        <end position="120"/>
    </location>
    <ligand>
        <name>acetyl-CoA</name>
        <dbReference type="ChEBI" id="CHEBI:57288"/>
    </ligand>
</feature>
<dbReference type="Pfam" id="PF17668">
    <property type="entry name" value="Acetyltransf_17"/>
    <property type="match status" value="1"/>
</dbReference>
<reference evidence="6 7" key="1">
    <citation type="submission" date="2016-10" db="EMBL/GenBank/DDBJ databases">
        <authorList>
            <person name="de Groot N.N."/>
        </authorList>
    </citation>
    <scope>NUCLEOTIDE SEQUENCE [LARGE SCALE GENOMIC DNA]</scope>
    <source>
        <strain evidence="6 7">DSM 44468</strain>
    </source>
</reference>
<dbReference type="EMBL" id="FORP01000001">
    <property type="protein sequence ID" value="SFI59450.1"/>
    <property type="molecule type" value="Genomic_DNA"/>
</dbReference>
<evidence type="ECO:0000313" key="6">
    <source>
        <dbReference type="EMBL" id="SFI59450.1"/>
    </source>
</evidence>
<feature type="active site" description="Proton donor" evidence="4">
    <location>
        <position position="124"/>
    </location>
</feature>
<gene>
    <name evidence="6" type="ORF">SAMN05421835_101133</name>
</gene>
<dbReference type="Pfam" id="PF13527">
    <property type="entry name" value="Acetyltransf_9"/>
    <property type="match status" value="1"/>
</dbReference>
<dbReference type="SUPFAM" id="SSF55718">
    <property type="entry name" value="SCP-like"/>
    <property type="match status" value="1"/>
</dbReference>
<evidence type="ECO:0000259" key="5">
    <source>
        <dbReference type="PROSITE" id="PS51186"/>
    </source>
</evidence>
<feature type="binding site" evidence="4">
    <location>
        <begin position="91"/>
        <end position="96"/>
    </location>
    <ligand>
        <name>acetyl-CoA</name>
        <dbReference type="ChEBI" id="CHEBI:57288"/>
    </ligand>
</feature>
<evidence type="ECO:0000256" key="2">
    <source>
        <dbReference type="ARBA" id="ARBA00022679"/>
    </source>
</evidence>
<dbReference type="SUPFAM" id="SSF55729">
    <property type="entry name" value="Acyl-CoA N-acyltransferases (Nat)"/>
    <property type="match status" value="1"/>
</dbReference>
<dbReference type="Proteomes" id="UP000199025">
    <property type="component" value="Unassembled WGS sequence"/>
</dbReference>
<evidence type="ECO:0000256" key="3">
    <source>
        <dbReference type="ARBA" id="ARBA00023315"/>
    </source>
</evidence>
<dbReference type="InterPro" id="IPR036527">
    <property type="entry name" value="SCP2_sterol-bd_dom_sf"/>
</dbReference>
<keyword evidence="2 4" id="KW-0808">Transferase</keyword>
<dbReference type="InterPro" id="IPR022902">
    <property type="entry name" value="NAcTrfase_Eis"/>
</dbReference>
<proteinExistence type="inferred from homology"/>
<dbReference type="PANTHER" id="PTHR37817">
    <property type="entry name" value="N-ACETYLTRANSFERASE EIS"/>
    <property type="match status" value="1"/>
</dbReference>
<dbReference type="Gene3D" id="3.30.1050.10">
    <property type="entry name" value="SCP2 sterol-binding domain"/>
    <property type="match status" value="1"/>
</dbReference>
<feature type="active site" description="Proton acceptor; via carboxylate" evidence="4">
    <location>
        <position position="402"/>
    </location>
</feature>
<dbReference type="CDD" id="cd04301">
    <property type="entry name" value="NAT_SF"/>
    <property type="match status" value="1"/>
</dbReference>
<dbReference type="InterPro" id="IPR025559">
    <property type="entry name" value="Eis_dom"/>
</dbReference>
<dbReference type="Gene3D" id="3.40.630.30">
    <property type="match status" value="2"/>
</dbReference>
<accession>A0A1I3JH67</accession>
<dbReference type="Pfam" id="PF13530">
    <property type="entry name" value="SCP2_2"/>
    <property type="match status" value="1"/>
</dbReference>
<evidence type="ECO:0000256" key="4">
    <source>
        <dbReference type="HAMAP-Rule" id="MF_01812"/>
    </source>
</evidence>
<dbReference type="STRING" id="115433.SAMN05421835_101133"/>
<dbReference type="RefSeq" id="WP_091503522.1">
    <property type="nucleotide sequence ID" value="NZ_FORP01000001.1"/>
</dbReference>
<sequence>MTDFTIRPLVHGEQRAAFEVLGRALHAPRPTDEDWERRAAGFPADRKFGAFAGERLIGTAGSFGTRLAVPGGKTPPAAAVDGVAVRADHTRRGVLTALMREQLRDCLRREEVFAYLHASEATIYGRFGYGVATRGKTLRVHKGRARFRDDAPSGGRVRLLEPDEAHELLPGLYERIAPYRTGMIDRPGVWWQWAHRRLVDRHHVAVHTGPGGDDGFVLYRPEERRTFEQPEAGAALVVGELHATGTGALTGLWRYLLSVDLVAEVRAPMRPLDEPIGLLLTDPRACEVVGLEDSGWLRLVDVPAALAARTYGDADPVVLEVTDPVLPENSGRYRISPGGVERVEDAPDLRLGLTELAMLYLGDRAPRLLAETGRIEVLRPEALPVANALFATGSVPFCGTQF</sequence>